<dbReference type="EMBL" id="CP165628">
    <property type="protein sequence ID" value="XDU73994.1"/>
    <property type="molecule type" value="Genomic_DNA"/>
</dbReference>
<gene>
    <name evidence="1" type="ORF">AB3G37_07930</name>
</gene>
<proteinExistence type="predicted"/>
<sequence length="155" mass="17587">MMNFTDSITLHIIHEDTEFTPAKSEILFEATPTGTFIEGKILEKAVALENGYLLFITDDIPEEEFLTVLLCNKKFELLDKALIGSAMSTGDLRDVQLHGDEVHFRFIGDTVWRLRPLAYPALRLPLLSDPRGVSRPLGLRQHFTLHAEPKRASQR</sequence>
<organism evidence="1">
    <name type="scientific">Rouxiella sp. WC2420</name>
    <dbReference type="NCBI Taxonomy" id="3234145"/>
    <lineage>
        <taxon>Bacteria</taxon>
        <taxon>Pseudomonadati</taxon>
        <taxon>Pseudomonadota</taxon>
        <taxon>Gammaproteobacteria</taxon>
        <taxon>Enterobacterales</taxon>
        <taxon>Yersiniaceae</taxon>
        <taxon>Rouxiella</taxon>
    </lineage>
</organism>
<dbReference type="AlphaFoldDB" id="A0AB39VVK9"/>
<protein>
    <submittedName>
        <fullName evidence="1">Uncharacterized protein</fullName>
    </submittedName>
</protein>
<accession>A0AB39VVK9</accession>
<reference evidence="1" key="1">
    <citation type="submission" date="2024-07" db="EMBL/GenBank/DDBJ databases">
        <authorList>
            <person name="Biller S.J."/>
        </authorList>
    </citation>
    <scope>NUCLEOTIDE SEQUENCE</scope>
    <source>
        <strain evidence="1">WC2420</strain>
    </source>
</reference>
<dbReference type="RefSeq" id="WP_369790251.1">
    <property type="nucleotide sequence ID" value="NZ_CP165628.1"/>
</dbReference>
<evidence type="ECO:0000313" key="1">
    <source>
        <dbReference type="EMBL" id="XDU73994.1"/>
    </source>
</evidence>
<name>A0AB39VVK9_9GAMM</name>